<dbReference type="SUPFAM" id="SSF48371">
    <property type="entry name" value="ARM repeat"/>
    <property type="match status" value="1"/>
</dbReference>
<evidence type="ECO:0000256" key="2">
    <source>
        <dbReference type="ARBA" id="ARBA00022448"/>
    </source>
</evidence>
<dbReference type="InterPro" id="IPR011989">
    <property type="entry name" value="ARM-like"/>
</dbReference>
<dbReference type="InterPro" id="IPR017104">
    <property type="entry name" value="AP2_complex_asu"/>
</dbReference>
<protein>
    <recommendedName>
        <fullName evidence="7">AP-2 complex subunit alpha</fullName>
    </recommendedName>
</protein>
<feature type="domain" description="Clathrin adaptor alpha/beta/gamma-adaptin appendage Ig-like subdomain" evidence="9">
    <location>
        <begin position="811"/>
        <end position="929"/>
    </location>
</feature>
<dbReference type="InterPro" id="IPR012295">
    <property type="entry name" value="TBP_dom_sf"/>
</dbReference>
<evidence type="ECO:0000256" key="1">
    <source>
        <dbReference type="ARBA" id="ARBA00004277"/>
    </source>
</evidence>
<dbReference type="GO" id="GO:0030122">
    <property type="term" value="C:AP-2 adaptor complex"/>
    <property type="evidence" value="ECO:0007669"/>
    <property type="project" value="InterPro"/>
</dbReference>
<keyword evidence="4 7" id="KW-0653">Protein transport</keyword>
<evidence type="ECO:0000259" key="9">
    <source>
        <dbReference type="SMART" id="SM00809"/>
    </source>
</evidence>
<dbReference type="SMART" id="SM00809">
    <property type="entry name" value="Alpha_adaptinC2"/>
    <property type="match status" value="1"/>
</dbReference>
<evidence type="ECO:0000256" key="4">
    <source>
        <dbReference type="ARBA" id="ARBA00022927"/>
    </source>
</evidence>
<comment type="subcellular location">
    <subcellularLocation>
        <location evidence="1">Membrane</location>
        <location evidence="1">Coated pit</location>
        <topology evidence="1">Peripheral membrane protein</topology>
        <orientation evidence="1">Cytoplasmic side</orientation>
    </subcellularLocation>
</comment>
<dbReference type="STRING" id="1561998.A0A1I7TI04"/>
<evidence type="ECO:0000256" key="5">
    <source>
        <dbReference type="ARBA" id="ARBA00023136"/>
    </source>
</evidence>
<dbReference type="InterPro" id="IPR013041">
    <property type="entry name" value="Clathrin_app_Ig-like_sf"/>
</dbReference>
<evidence type="ECO:0000313" key="10">
    <source>
        <dbReference type="Proteomes" id="UP000095282"/>
    </source>
</evidence>
<accession>A0A1I7TI04</accession>
<name>A0A1I7TI04_9PELO</name>
<proteinExistence type="inferred from homology"/>
<dbReference type="InterPro" id="IPR009028">
    <property type="entry name" value="Coatomer/calthrin_app_sub_C"/>
</dbReference>
<dbReference type="AlphaFoldDB" id="A0A1I7TI04"/>
<keyword evidence="3 7" id="KW-0254">Endocytosis</keyword>
<dbReference type="Pfam" id="PF02883">
    <property type="entry name" value="Alpha_adaptinC2"/>
    <property type="match status" value="1"/>
</dbReference>
<dbReference type="SUPFAM" id="SSF49348">
    <property type="entry name" value="Clathrin adaptor appendage domain"/>
    <property type="match status" value="1"/>
</dbReference>
<dbReference type="InterPro" id="IPR008152">
    <property type="entry name" value="Clathrin_a/b/g-adaptin_app_Ig"/>
</dbReference>
<keyword evidence="2 7" id="KW-0813">Transport</keyword>
<dbReference type="GO" id="GO:0006886">
    <property type="term" value="P:intracellular protein transport"/>
    <property type="evidence" value="ECO:0007669"/>
    <property type="project" value="UniProtKB-UniRule"/>
</dbReference>
<evidence type="ECO:0000256" key="8">
    <source>
        <dbReference type="SAM" id="MobiDB-lite"/>
    </source>
</evidence>
<evidence type="ECO:0000256" key="6">
    <source>
        <dbReference type="ARBA" id="ARBA00023176"/>
    </source>
</evidence>
<dbReference type="WBParaSite" id="Csp11.Scaffold620.g6125.t1">
    <property type="protein sequence ID" value="Csp11.Scaffold620.g6125.t1"/>
    <property type="gene ID" value="Csp11.Scaffold620.g6125"/>
</dbReference>
<dbReference type="InterPro" id="IPR003164">
    <property type="entry name" value="Clathrin_a-adaptin_app_sub_C"/>
</dbReference>
<dbReference type="SUPFAM" id="SSF55711">
    <property type="entry name" value="Subdomain of clathrin and coatomer appendage domain"/>
    <property type="match status" value="1"/>
</dbReference>
<dbReference type="Gene3D" id="1.25.10.10">
    <property type="entry name" value="Leucine-rich Repeat Variant"/>
    <property type="match status" value="1"/>
</dbReference>
<keyword evidence="6 7" id="KW-0168">Coated pit</keyword>
<dbReference type="GO" id="GO:0072583">
    <property type="term" value="P:clathrin-dependent endocytosis"/>
    <property type="evidence" value="ECO:0007669"/>
    <property type="project" value="InterPro"/>
</dbReference>
<keyword evidence="5 7" id="KW-0472">Membrane</keyword>
<dbReference type="Proteomes" id="UP000095282">
    <property type="component" value="Unplaced"/>
</dbReference>
<keyword evidence="10" id="KW-1185">Reference proteome</keyword>
<dbReference type="PANTHER" id="PTHR22780">
    <property type="entry name" value="ADAPTIN, ALPHA/GAMMA/EPSILON"/>
    <property type="match status" value="1"/>
</dbReference>
<dbReference type="PIRSF" id="PIRSF037091">
    <property type="entry name" value="AP2_complex_alpha"/>
    <property type="match status" value="1"/>
</dbReference>
<comment type="function">
    <text evidence="7">Adaptins are components of the adaptor complexes which link clathrin to receptors in coated vesicles. Clathrin-associated protein complexes are believed to interact with the cytoplasmic tails of membrane proteins, leading to their selection and concentration.</text>
</comment>
<dbReference type="InterPro" id="IPR016024">
    <property type="entry name" value="ARM-type_fold"/>
</dbReference>
<dbReference type="Gene3D" id="2.60.40.1230">
    <property type="match status" value="1"/>
</dbReference>
<feature type="region of interest" description="Disordered" evidence="8">
    <location>
        <begin position="749"/>
        <end position="770"/>
    </location>
</feature>
<dbReference type="GO" id="GO:0035615">
    <property type="term" value="F:clathrin adaptor activity"/>
    <property type="evidence" value="ECO:0007669"/>
    <property type="project" value="InterPro"/>
</dbReference>
<dbReference type="InterPro" id="IPR050840">
    <property type="entry name" value="Adaptor_Complx_Large_Subunit"/>
</dbReference>
<dbReference type="FunFam" id="3.30.310.10:FF:000004">
    <property type="entry name" value="AP-2 complex subunit alpha"/>
    <property type="match status" value="1"/>
</dbReference>
<evidence type="ECO:0000256" key="3">
    <source>
        <dbReference type="ARBA" id="ARBA00022583"/>
    </source>
</evidence>
<dbReference type="InterPro" id="IPR002553">
    <property type="entry name" value="Clathrin/coatomer_adapt-like_N"/>
</dbReference>
<dbReference type="Pfam" id="PF01602">
    <property type="entry name" value="Adaptin_N"/>
    <property type="match status" value="1"/>
</dbReference>
<evidence type="ECO:0000256" key="7">
    <source>
        <dbReference type="PIRNR" id="PIRNR037091"/>
    </source>
</evidence>
<feature type="compositionally biased region" description="Basic and acidic residues" evidence="8">
    <location>
        <begin position="749"/>
        <end position="761"/>
    </location>
</feature>
<dbReference type="eggNOG" id="KOG1077">
    <property type="taxonomic scope" value="Eukaryota"/>
</dbReference>
<sequence length="1048" mass="119507">MPTGHKDRRVRVDNEQWICLECEQEGSLNKGFKAFNTDIRRHYKSVHRSTGPIPSKCIILIMDIEELSLEKLLEITKNFSEDETVTKILQTFQPRMIDDLRNNEEPQALYDYSAHEHDPREQQESKLRDQSLASLVRNISKCEYEDERFGRVCDELKLIRHSFKESEQLVGLQRKTLLARLLFIILLKKNDDAYGHYEVYQLLASEDKTTKKMGYVLCRVLIDIDSDMLTLIARRIVNQLATREPADRDLANDFINNTVAPNMIKIFADEIPKLLVWKNLREYAKKSVAACSLKLFRNSPASFYPGEENAIPIVKLLDDPNTGVATSAASLIEALSKQWPEDYKEVVPVSISRLSRMIEKKADTATYMDLQDDTNYFVPAPCLCVKLLRLLKNFPPPEDPSNKDLLLKCLKRILNKAQLAEKVEKYEQSEINDAVILESVAVLVHMDSEPQLLIGVCKRLGKFLTHRETNLRNLALESMCLLATSEFTHDAVKKHQDTIINNLKTERDVSVRQRAVDLLYAMCDHSNANRIVAEMLAYLETSDYSIREETVLKVALLVEKYATDYTWYVDAILKLIGIAGDYVSEEVWYRVIQIVVNREDVQGYAAKTVFEALRRPACHENMVKVGGYILGEFGNFIAGYERSTPKIQFELLHSKFHLCSITTRCLLLTTYIKFCNLFPEVKPLVQQVFQTDHNLRNPDAELQQRSIEFLQTTKLPSSDVLTMILEVMPAFSEKESSLLAKLKKSKPQLEDVEREEREKRAKPSAVMSEGSTSLVDFDSVTDTTATLADVFANNSAPQSDEVEIANKYDYTKFVTKSNAILWEDDNIQIGCKLETRNNLGRLGMFYGNKTSQPFNKFTPIITCPGALAVQLQAQAKPVEQLIAAGTQVQQLINFVCVQEFQKLPIMNIKFTFTDRAGALQNFDKNFYLPLFISKFFEPTNMTSEQFFTRWKSLGAASQEAQKIFNAQSPMETANIETKLKGFGANLLTDVDPNPDNYVCAGIIHTQTQQIGTLIRLEPNKQAKMYRLTIRSSKDTVVQTLVDLLANQF</sequence>
<evidence type="ECO:0000313" key="11">
    <source>
        <dbReference type="WBParaSite" id="Csp11.Scaffold620.g6125.t1"/>
    </source>
</evidence>
<organism evidence="10 11">
    <name type="scientific">Caenorhabditis tropicalis</name>
    <dbReference type="NCBI Taxonomy" id="1561998"/>
    <lineage>
        <taxon>Eukaryota</taxon>
        <taxon>Metazoa</taxon>
        <taxon>Ecdysozoa</taxon>
        <taxon>Nematoda</taxon>
        <taxon>Chromadorea</taxon>
        <taxon>Rhabditida</taxon>
        <taxon>Rhabditina</taxon>
        <taxon>Rhabditomorpha</taxon>
        <taxon>Rhabditoidea</taxon>
        <taxon>Rhabditidae</taxon>
        <taxon>Peloderinae</taxon>
        <taxon>Caenorhabditis</taxon>
    </lineage>
</organism>
<reference evidence="11" key="1">
    <citation type="submission" date="2016-11" db="UniProtKB">
        <authorList>
            <consortium name="WormBaseParasite"/>
        </authorList>
    </citation>
    <scope>IDENTIFICATION</scope>
</reference>
<dbReference type="Gene3D" id="3.30.310.10">
    <property type="entry name" value="TATA-Binding Protein"/>
    <property type="match status" value="1"/>
</dbReference>
<dbReference type="Pfam" id="PF02296">
    <property type="entry name" value="Alpha_adaptin_C"/>
    <property type="match status" value="1"/>
</dbReference>
<comment type="similarity">
    <text evidence="7">Belongs to the adaptor complexes large subunit family.</text>
</comment>